<dbReference type="InterPro" id="IPR006944">
    <property type="entry name" value="Phage/GTA_portal"/>
</dbReference>
<dbReference type="Gene3D" id="3.40.140.120">
    <property type="match status" value="1"/>
</dbReference>
<proteinExistence type="predicted"/>
<evidence type="ECO:0000313" key="2">
    <source>
        <dbReference type="Proteomes" id="UP000075411"/>
    </source>
</evidence>
<dbReference type="AlphaFoldDB" id="A0A149TQU3"/>
<dbReference type="Gene3D" id="3.30.1120.70">
    <property type="match status" value="1"/>
</dbReference>
<reference evidence="1 2" key="1">
    <citation type="submission" date="2015-06" db="EMBL/GenBank/DDBJ databases">
        <title>Improved classification and identification of acetic acid bacteria using matrix-assisted laser desorption/ionization time-of-flight mass spectrometry; Gluconobacter nephelii and Gluconobacter uchimurae are later heterotypic synonyms of Gluconobacter japonicus and Gluconobacter oxydans, respectively.</title>
        <authorList>
            <person name="Li L."/>
            <person name="Cleenwerck I."/>
            <person name="De Vuyst L."/>
            <person name="Vandamme P."/>
        </authorList>
    </citation>
    <scope>NUCLEOTIDE SEQUENCE [LARGE SCALE GENOMIC DNA]</scope>
    <source>
        <strain evidence="1 2">LMG 1663</strain>
    </source>
</reference>
<dbReference type="OrthoDB" id="7592047at2"/>
<dbReference type="RefSeq" id="WP_061489132.1">
    <property type="nucleotide sequence ID" value="NZ_LHZT01000132.1"/>
</dbReference>
<evidence type="ECO:0000313" key="1">
    <source>
        <dbReference type="EMBL" id="KXV55424.1"/>
    </source>
</evidence>
<dbReference type="Pfam" id="PF04860">
    <property type="entry name" value="Phage_portal"/>
    <property type="match status" value="1"/>
</dbReference>
<comment type="caution">
    <text evidence="1">The sequence shown here is derived from an EMBL/GenBank/DDBJ whole genome shotgun (WGS) entry which is preliminary data.</text>
</comment>
<accession>A0A149TQU3</accession>
<dbReference type="Proteomes" id="UP000075411">
    <property type="component" value="Unassembled WGS sequence"/>
</dbReference>
<dbReference type="InterPro" id="IPR006427">
    <property type="entry name" value="Portal_HK97"/>
</dbReference>
<dbReference type="NCBIfam" id="TIGR01537">
    <property type="entry name" value="portal_HK97"/>
    <property type="match status" value="1"/>
</dbReference>
<evidence type="ECO:0008006" key="3">
    <source>
        <dbReference type="Google" id="ProtNLM"/>
    </source>
</evidence>
<dbReference type="Gene3D" id="1.20.1270.210">
    <property type="match status" value="1"/>
</dbReference>
<gene>
    <name evidence="1" type="ORF">AD947_16120</name>
</gene>
<dbReference type="PATRIC" id="fig|104102.12.peg.2672"/>
<protein>
    <recommendedName>
        <fullName evidence="3">Phage portal protein</fullName>
    </recommendedName>
</protein>
<dbReference type="EMBL" id="LHZT01000132">
    <property type="protein sequence ID" value="KXV55424.1"/>
    <property type="molecule type" value="Genomic_DNA"/>
</dbReference>
<organism evidence="1 2">
    <name type="scientific">Acetobacter tropicalis</name>
    <dbReference type="NCBI Taxonomy" id="104102"/>
    <lineage>
        <taxon>Bacteria</taxon>
        <taxon>Pseudomonadati</taxon>
        <taxon>Pseudomonadota</taxon>
        <taxon>Alphaproteobacteria</taxon>
        <taxon>Acetobacterales</taxon>
        <taxon>Acetobacteraceae</taxon>
        <taxon>Acetobacter</taxon>
    </lineage>
</organism>
<name>A0A149TQU3_9PROT</name>
<sequence>MSFLDRLLGRPEKRAALSAEPILPDLWFPRGPGNPENLATVLACVNAISSGIASLDAYVYNTMGNTRTEAPNHPVTRLIRQPNRTQTWPDLVEWMLASVMLTGNAVMVVEYDGAGRPTALTPVPWQCVQVDRLASGRLRYRVVAWQGVTRTLLDDEVFHLRDRSDDGLVGRSRLSRARDVFTGAAALQDYSLNMWQNQVVPSGIVSSETGALTNDQAKDLKQQLQERAGGTNNARRVIVLPNGLKWQAVGISPEDAEALESRKFSVQELCRIYGVPPPIVQDYSNNTFTNAAQASLWFAQNTLVPWVRKIEAEFKRSVFGASNPYELVIDMSSLMRGDYATRWQSYGVAIQNKILTVNEIREQEGYNPMQEDAA</sequence>